<organism evidence="2">
    <name type="scientific">Mustela putorius furo</name>
    <name type="common">European domestic ferret</name>
    <name type="synonym">Mustela furo</name>
    <dbReference type="NCBI Taxonomy" id="9669"/>
    <lineage>
        <taxon>Eukaryota</taxon>
        <taxon>Metazoa</taxon>
        <taxon>Chordata</taxon>
        <taxon>Craniata</taxon>
        <taxon>Vertebrata</taxon>
        <taxon>Euteleostomi</taxon>
        <taxon>Mammalia</taxon>
        <taxon>Eutheria</taxon>
        <taxon>Laurasiatheria</taxon>
        <taxon>Carnivora</taxon>
        <taxon>Caniformia</taxon>
        <taxon>Musteloidea</taxon>
        <taxon>Mustelidae</taxon>
        <taxon>Mustelinae</taxon>
        <taxon>Mustela</taxon>
    </lineage>
</organism>
<dbReference type="AlphaFoldDB" id="M3XLT9"/>
<proteinExistence type="predicted"/>
<evidence type="ECO:0000256" key="1">
    <source>
        <dbReference type="SAM" id="MobiDB-lite"/>
    </source>
</evidence>
<dbReference type="InParanoid" id="M3XLT9"/>
<dbReference type="EMBL" id="AEYP01089340">
    <property type="status" value="NOT_ANNOTATED_CDS"/>
    <property type="molecule type" value="Genomic_DNA"/>
</dbReference>
<feature type="region of interest" description="Disordered" evidence="1">
    <location>
        <begin position="1"/>
        <end position="45"/>
    </location>
</feature>
<dbReference type="HOGENOM" id="CLU_1948151_0_0_1"/>
<name>M3XLT9_MUSPF</name>
<feature type="compositionally biased region" description="Gly residues" evidence="1">
    <location>
        <begin position="108"/>
        <end position="118"/>
    </location>
</feature>
<protein>
    <submittedName>
        <fullName evidence="2">Uncharacterized protein</fullName>
    </submittedName>
</protein>
<feature type="compositionally biased region" description="Low complexity" evidence="1">
    <location>
        <begin position="70"/>
        <end position="89"/>
    </location>
</feature>
<feature type="region of interest" description="Disordered" evidence="1">
    <location>
        <begin position="106"/>
        <end position="129"/>
    </location>
</feature>
<evidence type="ECO:0000313" key="2">
    <source>
        <dbReference type="Ensembl" id="ENSMPUP00000000039.1"/>
    </source>
</evidence>
<sequence>MLQFQNHGRKMKHDFRWGEIPACPPPPPRPRRSLGCRRKKAPALQAASLGPKWRLHAQERRPRRLRGLWAGQRAGPRAGIAAAPGLGPWAWPTRGEERVRRAELEGWGQAGTRGGEMGGTEPYWAPCTR</sequence>
<feature type="compositionally biased region" description="Basic residues" evidence="1">
    <location>
        <begin position="29"/>
        <end position="41"/>
    </location>
</feature>
<reference evidence="2" key="1">
    <citation type="submission" date="2024-06" db="UniProtKB">
        <authorList>
            <consortium name="Ensembl"/>
        </authorList>
    </citation>
    <scope>IDENTIFICATION</scope>
</reference>
<dbReference type="Ensembl" id="ENSMPUT00000000039.1">
    <property type="protein sequence ID" value="ENSMPUP00000000039.1"/>
    <property type="gene ID" value="ENSMPUG00000000039.1"/>
</dbReference>
<feature type="region of interest" description="Disordered" evidence="1">
    <location>
        <begin position="66"/>
        <end position="89"/>
    </location>
</feature>
<accession>M3XLT9</accession>